<feature type="domain" description="Solute-binding protein family 5" evidence="2">
    <location>
        <begin position="172"/>
        <end position="330"/>
    </location>
</feature>
<dbReference type="Pfam" id="PF00496">
    <property type="entry name" value="SBP_bac_5"/>
    <property type="match status" value="1"/>
</dbReference>
<evidence type="ECO:0000313" key="4">
    <source>
        <dbReference type="EMBL" id="MCW8347374.1"/>
    </source>
</evidence>
<evidence type="ECO:0000259" key="3">
    <source>
        <dbReference type="Pfam" id="PF12793"/>
    </source>
</evidence>
<evidence type="ECO:0000259" key="2">
    <source>
        <dbReference type="Pfam" id="PF00496"/>
    </source>
</evidence>
<evidence type="ECO:0000313" key="5">
    <source>
        <dbReference type="Proteomes" id="UP001155587"/>
    </source>
</evidence>
<dbReference type="InterPro" id="IPR000914">
    <property type="entry name" value="SBP_5_dom"/>
</dbReference>
<dbReference type="PANTHER" id="PTHR30290">
    <property type="entry name" value="PERIPLASMIC BINDING COMPONENT OF ABC TRANSPORTER"/>
    <property type="match status" value="1"/>
</dbReference>
<dbReference type="GO" id="GO:0015833">
    <property type="term" value="P:peptide transport"/>
    <property type="evidence" value="ECO:0007669"/>
    <property type="project" value="TreeGrafter"/>
</dbReference>
<dbReference type="EMBL" id="JAKRRY010000021">
    <property type="protein sequence ID" value="MCW8347374.1"/>
    <property type="molecule type" value="Genomic_DNA"/>
</dbReference>
<dbReference type="InterPro" id="IPR025370">
    <property type="entry name" value="SgrR_HTH_N"/>
</dbReference>
<dbReference type="Gene3D" id="3.40.190.10">
    <property type="entry name" value="Periplasmic binding protein-like II"/>
    <property type="match status" value="1"/>
</dbReference>
<keyword evidence="1" id="KW-0238">DNA-binding</keyword>
<comment type="caution">
    <text evidence="4">The sequence shown here is derived from an EMBL/GenBank/DDBJ whole genome shotgun (WGS) entry which is preliminary data.</text>
</comment>
<dbReference type="GO" id="GO:0003677">
    <property type="term" value="F:DNA binding"/>
    <property type="evidence" value="ECO:0007669"/>
    <property type="project" value="UniProtKB-KW"/>
</dbReference>
<sequence>MDKSGNVIQLQRLKQLEQRFHLTRAIVDKNQLSDVFVCSTRNVTKIMNNLASLGWVEWHPGKGRGNKSTLLILCSFQDLLTEQLKIMIQNGGLNEAFKYATIFHYQHIFKQKLPEWLKVYSDDLERSDELNGLVGYSLPPCHPMTMTELQSGIYVNAMFDTLIRFNSVSDTFIPHLAHQFYQSNNTYFFRIRPDVYFHNGELLTPEHVKSHMIKLTKHTPLFTSVKSVSVNKRWLEVTLHHDDPIFLHALADIHCSVYLDNERDPEFPFGTGCYRWETRLPEHWSLIKNEQYFGVHGILKRADFWVADSNMTDQLEQNNISVQTEVAMHSEKERQAHSKRTTHYRLKGCQAVCIAHHVPVHVREQLASRLKRTSHQHFSTSQSTQLSCQNLFGDDFNTSTYLATSDLDSNEHSALRGETITYWNNENSALAAMLESLSSTGATLKPTNELSEADVWLNDYLFGHDILLDQFYWLLANKMTEQLLPPVLHKQWKDAIAHSSHLSQLFLDIEEVCKQKHFIVPLWGKTVSFTTHESLRGESTDSLGLMNLSDLWFDKRDHQR</sequence>
<keyword evidence="5" id="KW-1185">Reference proteome</keyword>
<dbReference type="Pfam" id="PF12793">
    <property type="entry name" value="SgrR_N"/>
    <property type="match status" value="1"/>
</dbReference>
<name>A0A9X3HXJ1_9VIBR</name>
<dbReference type="PANTHER" id="PTHR30290:SF72">
    <property type="entry name" value="HTH-TYPE TRANSCRIPTIONAL REGULATOR SGRR"/>
    <property type="match status" value="1"/>
</dbReference>
<dbReference type="InterPro" id="IPR039424">
    <property type="entry name" value="SBP_5"/>
</dbReference>
<proteinExistence type="predicted"/>
<gene>
    <name evidence="4" type="ORF">MD535_15325</name>
</gene>
<protein>
    <submittedName>
        <fullName evidence="4">SgrR family transcriptional regulator</fullName>
    </submittedName>
</protein>
<accession>A0A9X3HXJ1</accession>
<feature type="domain" description="Transcriptional regulator SgrR N-terminal HTH" evidence="3">
    <location>
        <begin position="13"/>
        <end position="101"/>
    </location>
</feature>
<dbReference type="GO" id="GO:1904680">
    <property type="term" value="F:peptide transmembrane transporter activity"/>
    <property type="evidence" value="ECO:0007669"/>
    <property type="project" value="TreeGrafter"/>
</dbReference>
<dbReference type="AlphaFoldDB" id="A0A9X3HXJ1"/>
<evidence type="ECO:0000256" key="1">
    <source>
        <dbReference type="ARBA" id="ARBA00023125"/>
    </source>
</evidence>
<dbReference type="Proteomes" id="UP001155587">
    <property type="component" value="Unassembled WGS sequence"/>
</dbReference>
<reference evidence="4" key="1">
    <citation type="submission" date="2022-02" db="EMBL/GenBank/DDBJ databases">
        <title>Vibrio sp. nov, a new bacterium isolated from seawater.</title>
        <authorList>
            <person name="Yuan Y."/>
        </authorList>
    </citation>
    <scope>NUCLEOTIDE SEQUENCE</scope>
    <source>
        <strain evidence="4">ZSDZ65</strain>
    </source>
</reference>
<organism evidence="4 5">
    <name type="scientific">Vibrio qingdaonensis</name>
    <dbReference type="NCBI Taxonomy" id="2829491"/>
    <lineage>
        <taxon>Bacteria</taxon>
        <taxon>Pseudomonadati</taxon>
        <taxon>Pseudomonadota</taxon>
        <taxon>Gammaproteobacteria</taxon>
        <taxon>Vibrionales</taxon>
        <taxon>Vibrionaceae</taxon>
        <taxon>Vibrio</taxon>
    </lineage>
</organism>
<dbReference type="SUPFAM" id="SSF53850">
    <property type="entry name" value="Periplasmic binding protein-like II"/>
    <property type="match status" value="1"/>
</dbReference>
<dbReference type="RefSeq" id="WP_265675901.1">
    <property type="nucleotide sequence ID" value="NZ_JAKRRY010000021.1"/>
</dbReference>